<evidence type="ECO:0000313" key="1">
    <source>
        <dbReference type="EMBL" id="SQB39634.1"/>
    </source>
</evidence>
<reference evidence="1 2" key="1">
    <citation type="submission" date="2018-06" db="EMBL/GenBank/DDBJ databases">
        <authorList>
            <consortium name="Pathogen Informatics"/>
            <person name="Doyle S."/>
        </authorList>
    </citation>
    <scope>NUCLEOTIDE SEQUENCE [LARGE SCALE GENOMIC DNA]</scope>
    <source>
        <strain evidence="1 2">NCTC10786</strain>
    </source>
</reference>
<accession>A0A2X2WGW4</accession>
<sequence>MLGPERMAADILLDQTALTQVPAAIHGETAAGNEATGEKIIHQVDYLFLAGRCLHQGLIERLLTVLGVVVFVKQDQRRGRWR</sequence>
<evidence type="ECO:0000313" key="2">
    <source>
        <dbReference type="Proteomes" id="UP000251584"/>
    </source>
</evidence>
<name>A0A2X2WGW4_CITKO</name>
<organism evidence="1 2">
    <name type="scientific">Citrobacter koseri</name>
    <name type="common">Citrobacter diversus</name>
    <dbReference type="NCBI Taxonomy" id="545"/>
    <lineage>
        <taxon>Bacteria</taxon>
        <taxon>Pseudomonadati</taxon>
        <taxon>Pseudomonadota</taxon>
        <taxon>Gammaproteobacteria</taxon>
        <taxon>Enterobacterales</taxon>
        <taxon>Enterobacteriaceae</taxon>
        <taxon>Citrobacter</taxon>
    </lineage>
</organism>
<dbReference type="EMBL" id="UAVY01000008">
    <property type="protein sequence ID" value="SQB39634.1"/>
    <property type="molecule type" value="Genomic_DNA"/>
</dbReference>
<gene>
    <name evidence="1" type="ORF">NCTC10786_04714</name>
</gene>
<proteinExistence type="predicted"/>
<dbReference type="Proteomes" id="UP000251584">
    <property type="component" value="Unassembled WGS sequence"/>
</dbReference>
<dbReference type="AlphaFoldDB" id="A0A2X2WGW4"/>
<protein>
    <submittedName>
        <fullName evidence="1">Uncharacterized protein</fullName>
    </submittedName>
</protein>